<evidence type="ECO:0000256" key="1">
    <source>
        <dbReference type="ARBA" id="ARBA00004496"/>
    </source>
</evidence>
<evidence type="ECO:0000256" key="2">
    <source>
        <dbReference type="ARBA" id="ARBA00004990"/>
    </source>
</evidence>
<evidence type="ECO:0000256" key="6">
    <source>
        <dbReference type="ARBA" id="ARBA00022598"/>
    </source>
</evidence>
<evidence type="ECO:0000256" key="11">
    <source>
        <dbReference type="ARBA" id="ARBA00055042"/>
    </source>
</evidence>
<evidence type="ECO:0000256" key="8">
    <source>
        <dbReference type="ARBA" id="ARBA00022741"/>
    </source>
</evidence>
<dbReference type="FunFam" id="3.40.50.620:FF:000114">
    <property type="entry name" value="Pantothenate synthetase"/>
    <property type="match status" value="1"/>
</dbReference>
<dbReference type="HAMAP" id="MF_00158">
    <property type="entry name" value="PanC"/>
    <property type="match status" value="1"/>
</dbReference>
<dbReference type="Gene3D" id="3.30.1300.10">
    <property type="entry name" value="Pantoate-beta-alanine ligase, C-terminal domain"/>
    <property type="match status" value="1"/>
</dbReference>
<keyword evidence="6 12" id="KW-0436">Ligase</keyword>
<protein>
    <recommendedName>
        <fullName evidence="4">pantoate--beta-alanine ligase (AMP-forming)</fullName>
        <ecNumber evidence="4">6.3.2.1</ecNumber>
    </recommendedName>
</protein>
<evidence type="ECO:0000256" key="4">
    <source>
        <dbReference type="ARBA" id="ARBA00012219"/>
    </source>
</evidence>
<dbReference type="GO" id="GO:0005829">
    <property type="term" value="C:cytosol"/>
    <property type="evidence" value="ECO:0007669"/>
    <property type="project" value="TreeGrafter"/>
</dbReference>
<dbReference type="InterPro" id="IPR003721">
    <property type="entry name" value="Pantoate_ligase"/>
</dbReference>
<dbReference type="EC" id="6.3.2.1" evidence="4"/>
<gene>
    <name evidence="12" type="primary">panC</name>
    <name evidence="12" type="ORF">NOCA1180036</name>
</gene>
<comment type="similarity">
    <text evidence="3">Belongs to the pantothenate synthetase family.</text>
</comment>
<dbReference type="PANTHER" id="PTHR21299:SF1">
    <property type="entry name" value="PANTOATE--BETA-ALANINE LIGASE"/>
    <property type="match status" value="1"/>
</dbReference>
<dbReference type="GO" id="GO:0004592">
    <property type="term" value="F:pantoate-beta-alanine ligase activity"/>
    <property type="evidence" value="ECO:0007669"/>
    <property type="project" value="UniProtKB-EC"/>
</dbReference>
<accession>A0A2P2CCA9</accession>
<dbReference type="Gene3D" id="3.40.50.620">
    <property type="entry name" value="HUPs"/>
    <property type="match status" value="1"/>
</dbReference>
<dbReference type="NCBIfam" id="TIGR00018">
    <property type="entry name" value="panC"/>
    <property type="match status" value="1"/>
</dbReference>
<comment type="catalytic activity">
    <reaction evidence="10">
        <text>(R)-pantoate + beta-alanine + ATP = (R)-pantothenate + AMP + diphosphate + H(+)</text>
        <dbReference type="Rhea" id="RHEA:10912"/>
        <dbReference type="ChEBI" id="CHEBI:15378"/>
        <dbReference type="ChEBI" id="CHEBI:15980"/>
        <dbReference type="ChEBI" id="CHEBI:29032"/>
        <dbReference type="ChEBI" id="CHEBI:30616"/>
        <dbReference type="ChEBI" id="CHEBI:33019"/>
        <dbReference type="ChEBI" id="CHEBI:57966"/>
        <dbReference type="ChEBI" id="CHEBI:456215"/>
        <dbReference type="EC" id="6.3.2.1"/>
    </reaction>
</comment>
<evidence type="ECO:0000256" key="10">
    <source>
        <dbReference type="ARBA" id="ARBA00048258"/>
    </source>
</evidence>
<comment type="function">
    <text evidence="11">Catalyzes the condensation of pantoate with beta-alanine in an ATP-dependent reaction via a pantoyl-adenylate intermediate.</text>
</comment>
<dbReference type="GO" id="GO:0015940">
    <property type="term" value="P:pantothenate biosynthetic process"/>
    <property type="evidence" value="ECO:0007669"/>
    <property type="project" value="UniProtKB-UniPathway"/>
</dbReference>
<dbReference type="EMBL" id="CZKB01000010">
    <property type="protein sequence ID" value="CUR59579.1"/>
    <property type="molecule type" value="Genomic_DNA"/>
</dbReference>
<dbReference type="Pfam" id="PF02569">
    <property type="entry name" value="Pantoate_ligase"/>
    <property type="match status" value="1"/>
</dbReference>
<reference evidence="12" key="1">
    <citation type="submission" date="2015-08" db="EMBL/GenBank/DDBJ databases">
        <authorList>
            <person name="Babu N.S."/>
            <person name="Beckwith C.J."/>
            <person name="Beseler K.G."/>
            <person name="Brison A."/>
            <person name="Carone J.V."/>
            <person name="Caskin T.P."/>
            <person name="Diamond M."/>
            <person name="Durham M.E."/>
            <person name="Foxe J.M."/>
            <person name="Go M."/>
            <person name="Henderson B.A."/>
            <person name="Jones I.B."/>
            <person name="McGettigan J.A."/>
            <person name="Micheletti S.J."/>
            <person name="Nasrallah M.E."/>
            <person name="Ortiz D."/>
            <person name="Piller C.R."/>
            <person name="Privatt S.R."/>
            <person name="Schneider S.L."/>
            <person name="Sharp S."/>
            <person name="Smith T.C."/>
            <person name="Stanton J.D."/>
            <person name="Ullery H.E."/>
            <person name="Wilson R.J."/>
            <person name="Serrano M.G."/>
            <person name="Buck G."/>
            <person name="Lee V."/>
            <person name="Wang Y."/>
            <person name="Carvalho R."/>
            <person name="Voegtly L."/>
            <person name="Shi R."/>
            <person name="Duckworth R."/>
            <person name="Johnson A."/>
            <person name="Loviza R."/>
            <person name="Walstead R."/>
            <person name="Shah Z."/>
            <person name="Kiflezghi M."/>
            <person name="Wade K."/>
            <person name="Ball S.L."/>
            <person name="Bradley K.W."/>
            <person name="Asai D.J."/>
            <person name="Bowman C.A."/>
            <person name="Russell D.A."/>
            <person name="Pope W.H."/>
            <person name="Jacobs-Sera D."/>
            <person name="Hendrix R.W."/>
            <person name="Hatfull G.F."/>
        </authorList>
    </citation>
    <scope>NUCLEOTIDE SEQUENCE</scope>
</reference>
<evidence type="ECO:0000256" key="7">
    <source>
        <dbReference type="ARBA" id="ARBA00022655"/>
    </source>
</evidence>
<name>A0A2P2CCA9_9ZZZZ</name>
<dbReference type="InterPro" id="IPR014729">
    <property type="entry name" value="Rossmann-like_a/b/a_fold"/>
</dbReference>
<evidence type="ECO:0000256" key="3">
    <source>
        <dbReference type="ARBA" id="ARBA00009256"/>
    </source>
</evidence>
<evidence type="ECO:0000313" key="12">
    <source>
        <dbReference type="EMBL" id="CUR59579.1"/>
    </source>
</evidence>
<proteinExistence type="inferred from homology"/>
<comment type="pathway">
    <text evidence="2">Cofactor biosynthesis; (R)-pantothenate biosynthesis; (R)-pantothenate from (R)-pantoate and beta-alanine: step 1/1.</text>
</comment>
<evidence type="ECO:0000256" key="5">
    <source>
        <dbReference type="ARBA" id="ARBA00022490"/>
    </source>
</evidence>
<sequence>MTSSPVLASTREELSALLADARRTGEKVAFVPTMGALHDGHASLMRVARSATDGPVVVSIFVNPMQFGAGEDLDRYPRTLDADLEVCAAESVDVVFAPSVEEMYPGGFSHDSVHDGVTVAPGALATILDGESRPGHFDGVLTVVAKLFGLVRPDVAVFGQKDYQQLTLIRRMVRDLCLGIDVVGAETVREADGLALSSRNRYLDPAQRRAAVALSRALRAAQERAAYGVPAARWAAMSVLKDEPGVELDYLALTSTDLGEAPEVGEGRILVAARVGSTRLIDNMPIVFDRTTHDLLTAGTAPAASTTSEGNS</sequence>
<dbReference type="UniPathway" id="UPA00028">
    <property type="reaction ID" value="UER00005"/>
</dbReference>
<keyword evidence="8" id="KW-0547">Nucleotide-binding</keyword>
<evidence type="ECO:0000256" key="9">
    <source>
        <dbReference type="ARBA" id="ARBA00022840"/>
    </source>
</evidence>
<keyword evidence="9" id="KW-0067">ATP-binding</keyword>
<dbReference type="AlphaFoldDB" id="A0A2P2CCA9"/>
<dbReference type="GO" id="GO:0005524">
    <property type="term" value="F:ATP binding"/>
    <property type="evidence" value="ECO:0007669"/>
    <property type="project" value="UniProtKB-KW"/>
</dbReference>
<keyword evidence="5" id="KW-0963">Cytoplasm</keyword>
<dbReference type="CDD" id="cd00560">
    <property type="entry name" value="PanC"/>
    <property type="match status" value="1"/>
</dbReference>
<dbReference type="SUPFAM" id="SSF52374">
    <property type="entry name" value="Nucleotidylyl transferase"/>
    <property type="match status" value="1"/>
</dbReference>
<organism evidence="12">
    <name type="scientific">metagenome</name>
    <dbReference type="NCBI Taxonomy" id="256318"/>
    <lineage>
        <taxon>unclassified sequences</taxon>
        <taxon>metagenomes</taxon>
    </lineage>
</organism>
<keyword evidence="7" id="KW-0566">Pantothenate biosynthesis</keyword>
<dbReference type="PANTHER" id="PTHR21299">
    <property type="entry name" value="CYTIDYLATE KINASE/PANTOATE-BETA-ALANINE LIGASE"/>
    <property type="match status" value="1"/>
</dbReference>
<comment type="subcellular location">
    <subcellularLocation>
        <location evidence="1">Cytoplasm</location>
    </subcellularLocation>
</comment>
<dbReference type="InterPro" id="IPR042176">
    <property type="entry name" value="Pantoate_ligase_C"/>
</dbReference>